<dbReference type="EMBL" id="RDRA01000035">
    <property type="protein sequence ID" value="RXG86522.1"/>
    <property type="molecule type" value="Genomic_DNA"/>
</dbReference>
<proteinExistence type="predicted"/>
<evidence type="ECO:0000313" key="2">
    <source>
        <dbReference type="EMBL" id="RXG86522.1"/>
    </source>
</evidence>
<reference evidence="2 3" key="1">
    <citation type="submission" date="2018-10" db="EMBL/GenBank/DDBJ databases">
        <title>Bradyrhizobium sp. nov., isolated from effective nodules of peanut in China.</title>
        <authorList>
            <person name="Li Y."/>
        </authorList>
    </citation>
    <scope>NUCLEOTIDE SEQUENCE [LARGE SCALE GENOMIC DNA]</scope>
    <source>
        <strain evidence="2 3">CCBAU 51781</strain>
    </source>
</reference>
<accession>A0ABY0D9C8</accession>
<feature type="transmembrane region" description="Helical" evidence="1">
    <location>
        <begin position="63"/>
        <end position="83"/>
    </location>
</feature>
<evidence type="ECO:0000313" key="3">
    <source>
        <dbReference type="Proteomes" id="UP000289946"/>
    </source>
</evidence>
<keyword evidence="3" id="KW-1185">Reference proteome</keyword>
<protein>
    <recommendedName>
        <fullName evidence="4">Rod shape-determining protein MreD</fullName>
    </recommendedName>
</protein>
<keyword evidence="1" id="KW-0472">Membrane</keyword>
<comment type="caution">
    <text evidence="2">The sequence shown here is derived from an EMBL/GenBank/DDBJ whole genome shotgun (WGS) entry which is preliminary data.</text>
</comment>
<organism evidence="2 3">
    <name type="scientific">Bradyrhizobium zhanjiangense</name>
    <dbReference type="NCBI Taxonomy" id="1325107"/>
    <lineage>
        <taxon>Bacteria</taxon>
        <taxon>Pseudomonadati</taxon>
        <taxon>Pseudomonadota</taxon>
        <taxon>Alphaproteobacteria</taxon>
        <taxon>Hyphomicrobiales</taxon>
        <taxon>Nitrobacteraceae</taxon>
        <taxon>Bradyrhizobium</taxon>
    </lineage>
</organism>
<name>A0ABY0D9C8_9BRAD</name>
<keyword evidence="1" id="KW-0812">Transmembrane</keyword>
<sequence length="126" mass="13889">MLMAVLLDWMPSRYDGPILYTALAFLLAPRLFLSGLLITALPGILIGAFTVRKISGPSLDPNILIGAFVGTFIEIIIYATGWWPYSISKGAEIGVFWIALIFRALLPIWLMAIVTSKTINSKMESK</sequence>
<dbReference type="RefSeq" id="WP_128942760.1">
    <property type="nucleotide sequence ID" value="NZ_RDRA01000035.1"/>
</dbReference>
<evidence type="ECO:0000256" key="1">
    <source>
        <dbReference type="SAM" id="Phobius"/>
    </source>
</evidence>
<feature type="transmembrane region" description="Helical" evidence="1">
    <location>
        <begin position="95"/>
        <end position="116"/>
    </location>
</feature>
<dbReference type="Proteomes" id="UP000289946">
    <property type="component" value="Unassembled WGS sequence"/>
</dbReference>
<feature type="transmembrane region" description="Helical" evidence="1">
    <location>
        <begin position="20"/>
        <end position="51"/>
    </location>
</feature>
<evidence type="ECO:0008006" key="4">
    <source>
        <dbReference type="Google" id="ProtNLM"/>
    </source>
</evidence>
<gene>
    <name evidence="2" type="ORF">EAS62_37415</name>
</gene>
<keyword evidence="1" id="KW-1133">Transmembrane helix</keyword>